<sequence length="103" mass="11325">MSLCLLTVITPVTLEDTFVDWLMDHSQIDGFTSIPVSGHGASESRMTLAERVSARSRRVMFQLHLEQAAAEQVLADIKSGFAGTDLHYVLSPILEAGHLEQND</sequence>
<dbReference type="Gene3D" id="3.30.70.120">
    <property type="match status" value="1"/>
</dbReference>
<name>A0A501PLD0_9PROT</name>
<accession>A0A501PLD0</accession>
<dbReference type="EMBL" id="VFIY01000006">
    <property type="protein sequence ID" value="TPD60744.1"/>
    <property type="molecule type" value="Genomic_DNA"/>
</dbReference>
<comment type="caution">
    <text evidence="1">The sequence shown here is derived from an EMBL/GenBank/DDBJ whole genome shotgun (WGS) entry which is preliminary data.</text>
</comment>
<evidence type="ECO:0000313" key="1">
    <source>
        <dbReference type="EMBL" id="TPD60744.1"/>
    </source>
</evidence>
<dbReference type="Proteomes" id="UP000319148">
    <property type="component" value="Unassembled WGS sequence"/>
</dbReference>
<gene>
    <name evidence="1" type="ORF">FIV46_08450</name>
</gene>
<dbReference type="InterPro" id="IPR021634">
    <property type="entry name" value="DUF3240"/>
</dbReference>
<dbReference type="RefSeq" id="WP_139940417.1">
    <property type="nucleotide sequence ID" value="NZ_JBHSYP010000008.1"/>
</dbReference>
<protein>
    <submittedName>
        <fullName evidence="1">DUF3240 domain-containing protein</fullName>
    </submittedName>
</protein>
<dbReference type="AlphaFoldDB" id="A0A501PLD0"/>
<dbReference type="OrthoDB" id="8537254at2"/>
<organism evidence="1 2">
    <name type="scientific">Emcibacter nanhaiensis</name>
    <dbReference type="NCBI Taxonomy" id="1505037"/>
    <lineage>
        <taxon>Bacteria</taxon>
        <taxon>Pseudomonadati</taxon>
        <taxon>Pseudomonadota</taxon>
        <taxon>Alphaproteobacteria</taxon>
        <taxon>Emcibacterales</taxon>
        <taxon>Emcibacteraceae</taxon>
        <taxon>Emcibacter</taxon>
    </lineage>
</organism>
<keyword evidence="2" id="KW-1185">Reference proteome</keyword>
<reference evidence="2" key="1">
    <citation type="submission" date="2019-06" db="EMBL/GenBank/DDBJ databases">
        <title>The complete genome of Emcibacter congregatus ZYLT.</title>
        <authorList>
            <person name="Zhao Z."/>
        </authorList>
    </citation>
    <scope>NUCLEOTIDE SEQUENCE [LARGE SCALE GENOMIC DNA]</scope>
    <source>
        <strain evidence="2">MCCC 1A06723</strain>
    </source>
</reference>
<proteinExistence type="predicted"/>
<evidence type="ECO:0000313" key="2">
    <source>
        <dbReference type="Proteomes" id="UP000319148"/>
    </source>
</evidence>
<dbReference type="InterPro" id="IPR015867">
    <property type="entry name" value="N-reg_PII/ATP_PRibTrfase_C"/>
</dbReference>
<dbReference type="Pfam" id="PF11582">
    <property type="entry name" value="DUF3240"/>
    <property type="match status" value="1"/>
</dbReference>